<dbReference type="SMART" id="SM00342">
    <property type="entry name" value="HTH_ARAC"/>
    <property type="match status" value="1"/>
</dbReference>
<evidence type="ECO:0000256" key="2">
    <source>
        <dbReference type="ARBA" id="ARBA00022603"/>
    </source>
</evidence>
<comment type="caution">
    <text evidence="10">The sequence shown here is derived from an EMBL/GenBank/DDBJ whole genome shotgun (WGS) entry which is preliminary data.</text>
</comment>
<dbReference type="GO" id="GO:0006281">
    <property type="term" value="P:DNA repair"/>
    <property type="evidence" value="ECO:0007669"/>
    <property type="project" value="UniProtKB-KW"/>
</dbReference>
<dbReference type="GO" id="GO:0032259">
    <property type="term" value="P:methylation"/>
    <property type="evidence" value="ECO:0007669"/>
    <property type="project" value="UniProtKB-KW"/>
</dbReference>
<dbReference type="GO" id="GO:0003908">
    <property type="term" value="F:methylated-DNA-[protein]-cysteine S-methyltransferase activity"/>
    <property type="evidence" value="ECO:0007669"/>
    <property type="project" value="UniProtKB-EC"/>
</dbReference>
<dbReference type="PROSITE" id="PS01124">
    <property type="entry name" value="HTH_ARAC_FAMILY_2"/>
    <property type="match status" value="1"/>
</dbReference>
<dbReference type="CDD" id="cd06445">
    <property type="entry name" value="ATase"/>
    <property type="match status" value="1"/>
</dbReference>
<comment type="catalytic activity">
    <reaction evidence="8">
        <text>a 6-O-methyl-2'-deoxyguanosine in DNA + L-cysteinyl-[protein] = S-methyl-L-cysteinyl-[protein] + a 2'-deoxyguanosine in DNA</text>
        <dbReference type="Rhea" id="RHEA:24000"/>
        <dbReference type="Rhea" id="RHEA-COMP:10131"/>
        <dbReference type="Rhea" id="RHEA-COMP:10132"/>
        <dbReference type="Rhea" id="RHEA-COMP:11367"/>
        <dbReference type="Rhea" id="RHEA-COMP:11368"/>
        <dbReference type="ChEBI" id="CHEBI:29950"/>
        <dbReference type="ChEBI" id="CHEBI:82612"/>
        <dbReference type="ChEBI" id="CHEBI:85445"/>
        <dbReference type="ChEBI" id="CHEBI:85448"/>
        <dbReference type="EC" id="2.1.1.63"/>
    </reaction>
</comment>
<organism evidence="10 11">
    <name type="scientific">Novispirillum itersonii</name>
    <name type="common">Aquaspirillum itersonii</name>
    <dbReference type="NCBI Taxonomy" id="189"/>
    <lineage>
        <taxon>Bacteria</taxon>
        <taxon>Pseudomonadati</taxon>
        <taxon>Pseudomonadota</taxon>
        <taxon>Alphaproteobacteria</taxon>
        <taxon>Rhodospirillales</taxon>
        <taxon>Novispirillaceae</taxon>
        <taxon>Novispirillum</taxon>
    </lineage>
</organism>
<feature type="domain" description="HTH araC/xylS-type" evidence="9">
    <location>
        <begin position="30"/>
        <end position="127"/>
    </location>
</feature>
<evidence type="ECO:0000256" key="3">
    <source>
        <dbReference type="ARBA" id="ARBA00022679"/>
    </source>
</evidence>
<dbReference type="PANTHER" id="PTHR10815:SF13">
    <property type="entry name" value="METHYLATED-DNA--PROTEIN-CYSTEINE METHYLTRANSFERASE"/>
    <property type="match status" value="1"/>
</dbReference>
<keyword evidence="4" id="KW-0227">DNA damage</keyword>
<dbReference type="InterPro" id="IPR036388">
    <property type="entry name" value="WH-like_DNA-bd_sf"/>
</dbReference>
<dbReference type="InterPro" id="IPR036631">
    <property type="entry name" value="MGMT_N_sf"/>
</dbReference>
<dbReference type="AlphaFoldDB" id="A0A7W9ZED7"/>
<evidence type="ECO:0000256" key="1">
    <source>
        <dbReference type="ARBA" id="ARBA00001286"/>
    </source>
</evidence>
<evidence type="ECO:0000256" key="4">
    <source>
        <dbReference type="ARBA" id="ARBA00022763"/>
    </source>
</evidence>
<dbReference type="EC" id="2.1.1.63" evidence="10"/>
<keyword evidence="2 10" id="KW-0489">Methyltransferase</keyword>
<evidence type="ECO:0000313" key="10">
    <source>
        <dbReference type="EMBL" id="MBB6209067.1"/>
    </source>
</evidence>
<evidence type="ECO:0000259" key="9">
    <source>
        <dbReference type="PROSITE" id="PS01124"/>
    </source>
</evidence>
<name>A0A7W9ZED7_NOVIT</name>
<dbReference type="PROSITE" id="PS00374">
    <property type="entry name" value="MGMT"/>
    <property type="match status" value="1"/>
</dbReference>
<keyword evidence="6" id="KW-0804">Transcription</keyword>
<dbReference type="InterPro" id="IPR009057">
    <property type="entry name" value="Homeodomain-like_sf"/>
</dbReference>
<keyword evidence="11" id="KW-1185">Reference proteome</keyword>
<keyword evidence="7" id="KW-0234">DNA repair</keyword>
<gene>
    <name evidence="10" type="ORF">FHS48_000448</name>
</gene>
<evidence type="ECO:0000256" key="7">
    <source>
        <dbReference type="ARBA" id="ARBA00023204"/>
    </source>
</evidence>
<protein>
    <submittedName>
        <fullName evidence="10">AraC family transcriptional regulator of adaptative response/methylated-DNA-[protein]-cysteine methyltransferase</fullName>
        <ecNumber evidence="10">2.1.1.63</ecNumber>
    </submittedName>
</protein>
<evidence type="ECO:0000256" key="5">
    <source>
        <dbReference type="ARBA" id="ARBA00023015"/>
    </source>
</evidence>
<dbReference type="GO" id="GO:0043565">
    <property type="term" value="F:sequence-specific DNA binding"/>
    <property type="evidence" value="ECO:0007669"/>
    <property type="project" value="InterPro"/>
</dbReference>
<dbReference type="InterPro" id="IPR014048">
    <property type="entry name" value="MethylDNA_cys_MeTrfase_DNA-bd"/>
</dbReference>
<sequence length="315" mass="34076">MTVPLMPQTDPADGETSDLWQDCRDYQRIARAIHWLEARRFEQPSLDEAAAAVGLSPFHFQRLFTRWAGVSPKRFVSWLTLDHARTLLRQATPVLETALDVGLSGPGRLHDLCVSLTAATPGDIASGGAGLVIRAGLIPTPFGPALAAMTPRGLCALEFLEGADDLDRLWQQIRADWPAAELIRDDGAVQGVPERLFRVPFIPQSPLEPLAVLVKGSPFQVAVWAALLRIPAGTRTSYGAVAAAIGHPGASRAVGSALAGNRIGYVIPCHRVLQSSGAFRAYRWGRDRRHAILGWESARLSGQNDAGFPEKPFLS</sequence>
<dbReference type="InterPro" id="IPR036217">
    <property type="entry name" value="MethylDNA_cys_MeTrfase_DNAb"/>
</dbReference>
<dbReference type="SUPFAM" id="SSF46689">
    <property type="entry name" value="Homeodomain-like"/>
    <property type="match status" value="1"/>
</dbReference>
<dbReference type="Pfam" id="PF01035">
    <property type="entry name" value="DNA_binding_1"/>
    <property type="match status" value="1"/>
</dbReference>
<dbReference type="Gene3D" id="1.10.10.10">
    <property type="entry name" value="Winged helix-like DNA-binding domain superfamily/Winged helix DNA-binding domain"/>
    <property type="match status" value="1"/>
</dbReference>
<evidence type="ECO:0000313" key="11">
    <source>
        <dbReference type="Proteomes" id="UP000544872"/>
    </source>
</evidence>
<evidence type="ECO:0000256" key="8">
    <source>
        <dbReference type="ARBA" id="ARBA00049348"/>
    </source>
</evidence>
<dbReference type="SUPFAM" id="SSF53155">
    <property type="entry name" value="Methylated DNA-protein cysteine methyltransferase domain"/>
    <property type="match status" value="1"/>
</dbReference>
<reference evidence="10 11" key="1">
    <citation type="submission" date="2020-08" db="EMBL/GenBank/DDBJ databases">
        <title>Genomic Encyclopedia of Type Strains, Phase IV (KMG-IV): sequencing the most valuable type-strain genomes for metagenomic binning, comparative biology and taxonomic classification.</title>
        <authorList>
            <person name="Goeker M."/>
        </authorList>
    </citation>
    <scope>NUCLEOTIDE SEQUENCE [LARGE SCALE GENOMIC DNA]</scope>
    <source>
        <strain evidence="10 11">DSM 11590</strain>
    </source>
</reference>
<evidence type="ECO:0000256" key="6">
    <source>
        <dbReference type="ARBA" id="ARBA00023163"/>
    </source>
</evidence>
<comment type="catalytic activity">
    <reaction evidence="1">
        <text>a 4-O-methyl-thymidine in DNA + L-cysteinyl-[protein] = a thymidine in DNA + S-methyl-L-cysteinyl-[protein]</text>
        <dbReference type="Rhea" id="RHEA:53428"/>
        <dbReference type="Rhea" id="RHEA-COMP:10131"/>
        <dbReference type="Rhea" id="RHEA-COMP:10132"/>
        <dbReference type="Rhea" id="RHEA-COMP:13555"/>
        <dbReference type="Rhea" id="RHEA-COMP:13556"/>
        <dbReference type="ChEBI" id="CHEBI:29950"/>
        <dbReference type="ChEBI" id="CHEBI:82612"/>
        <dbReference type="ChEBI" id="CHEBI:137386"/>
        <dbReference type="ChEBI" id="CHEBI:137387"/>
        <dbReference type="EC" id="2.1.1.63"/>
    </reaction>
</comment>
<dbReference type="GO" id="GO:0003700">
    <property type="term" value="F:DNA-binding transcription factor activity"/>
    <property type="evidence" value="ECO:0007669"/>
    <property type="project" value="InterPro"/>
</dbReference>
<dbReference type="Pfam" id="PF12833">
    <property type="entry name" value="HTH_18"/>
    <property type="match status" value="1"/>
</dbReference>
<dbReference type="EMBL" id="JACIIX010000001">
    <property type="protein sequence ID" value="MBB6209067.1"/>
    <property type="molecule type" value="Genomic_DNA"/>
</dbReference>
<dbReference type="InterPro" id="IPR001497">
    <property type="entry name" value="MethylDNA_cys_MeTrfase_AS"/>
</dbReference>
<dbReference type="InterPro" id="IPR018060">
    <property type="entry name" value="HTH_AraC"/>
</dbReference>
<keyword evidence="5" id="KW-0805">Transcription regulation</keyword>
<dbReference type="Gene3D" id="3.30.160.70">
    <property type="entry name" value="Methylated DNA-protein cysteine methyltransferase domain"/>
    <property type="match status" value="1"/>
</dbReference>
<dbReference type="PANTHER" id="PTHR10815">
    <property type="entry name" value="METHYLATED-DNA--PROTEIN-CYSTEINE METHYLTRANSFERASE"/>
    <property type="match status" value="1"/>
</dbReference>
<dbReference type="NCBIfam" id="TIGR00589">
    <property type="entry name" value="ogt"/>
    <property type="match status" value="1"/>
</dbReference>
<dbReference type="SUPFAM" id="SSF46767">
    <property type="entry name" value="Methylated DNA-protein cysteine methyltransferase, C-terminal domain"/>
    <property type="match status" value="1"/>
</dbReference>
<keyword evidence="3 10" id="KW-0808">Transferase</keyword>
<accession>A0A7W9ZED7</accession>
<dbReference type="Gene3D" id="1.10.10.60">
    <property type="entry name" value="Homeodomain-like"/>
    <property type="match status" value="1"/>
</dbReference>
<dbReference type="Proteomes" id="UP000544872">
    <property type="component" value="Unassembled WGS sequence"/>
</dbReference>
<dbReference type="RefSeq" id="WP_221443313.1">
    <property type="nucleotide sequence ID" value="NZ_JACIIX010000001.1"/>
</dbReference>
<proteinExistence type="predicted"/>